<organism evidence="3 4">
    <name type="scientific">Teladorsagia circumcincta</name>
    <name type="common">Brown stomach worm</name>
    <name type="synonym">Ostertagia circumcincta</name>
    <dbReference type="NCBI Taxonomy" id="45464"/>
    <lineage>
        <taxon>Eukaryota</taxon>
        <taxon>Metazoa</taxon>
        <taxon>Ecdysozoa</taxon>
        <taxon>Nematoda</taxon>
        <taxon>Chromadorea</taxon>
        <taxon>Rhabditida</taxon>
        <taxon>Rhabditina</taxon>
        <taxon>Rhabditomorpha</taxon>
        <taxon>Strongyloidea</taxon>
        <taxon>Trichostrongylidae</taxon>
        <taxon>Teladorsagia</taxon>
    </lineage>
</organism>
<dbReference type="OrthoDB" id="5837976at2759"/>
<gene>
    <name evidence="3" type="ORF">TELCIR_02252</name>
</gene>
<evidence type="ECO:0000313" key="4">
    <source>
        <dbReference type="Proteomes" id="UP000230423"/>
    </source>
</evidence>
<proteinExistence type="predicted"/>
<dbReference type="AlphaFoldDB" id="A0A2G9UZN6"/>
<protein>
    <recommendedName>
        <fullName evidence="5">Late embryogeneis abundant protein</fullName>
    </recommendedName>
</protein>
<dbReference type="Proteomes" id="UP000230423">
    <property type="component" value="Unassembled WGS sequence"/>
</dbReference>
<evidence type="ECO:0000256" key="2">
    <source>
        <dbReference type="SAM" id="SignalP"/>
    </source>
</evidence>
<feature type="chain" id="PRO_5013890289" description="Late embryogeneis abundant protein" evidence="2">
    <location>
        <begin position="35"/>
        <end position="158"/>
    </location>
</feature>
<keyword evidence="4" id="KW-1185">Reference proteome</keyword>
<sequence>MVVGNLWDALHFRFRVRIAAVLRCVLAFTAAGKANDQARPEEDVVRTMQNAGQSGVNWVENAAKDTGNFLSNAGREVGEQAKQASKDTGAFVSDAGRAAGDKAKQAWDAAGQKAGELGNSAREAGAQTVKAEAKEAGNAVEDKGVFTKIGDFFKGIGK</sequence>
<accession>A0A2G9UZN6</accession>
<evidence type="ECO:0000313" key="3">
    <source>
        <dbReference type="EMBL" id="PIO75694.1"/>
    </source>
</evidence>
<feature type="region of interest" description="Disordered" evidence="1">
    <location>
        <begin position="102"/>
        <end position="121"/>
    </location>
</feature>
<reference evidence="3 4" key="1">
    <citation type="submission" date="2015-09" db="EMBL/GenBank/DDBJ databases">
        <title>Draft genome of the parasitic nematode Teladorsagia circumcincta isolate WARC Sus (inbred).</title>
        <authorList>
            <person name="Mitreva M."/>
        </authorList>
    </citation>
    <scope>NUCLEOTIDE SEQUENCE [LARGE SCALE GENOMIC DNA]</scope>
    <source>
        <strain evidence="3 4">S</strain>
    </source>
</reference>
<dbReference type="EMBL" id="KZ345115">
    <property type="protein sequence ID" value="PIO75694.1"/>
    <property type="molecule type" value="Genomic_DNA"/>
</dbReference>
<evidence type="ECO:0008006" key="5">
    <source>
        <dbReference type="Google" id="ProtNLM"/>
    </source>
</evidence>
<evidence type="ECO:0000256" key="1">
    <source>
        <dbReference type="SAM" id="MobiDB-lite"/>
    </source>
</evidence>
<name>A0A2G9UZN6_TELCI</name>
<keyword evidence="2" id="KW-0732">Signal</keyword>
<feature type="signal peptide" evidence="2">
    <location>
        <begin position="1"/>
        <end position="34"/>
    </location>
</feature>